<protein>
    <submittedName>
        <fullName evidence="2">Uncharacterized protein</fullName>
    </submittedName>
</protein>
<feature type="transmembrane region" description="Helical" evidence="1">
    <location>
        <begin position="59"/>
        <end position="78"/>
    </location>
</feature>
<dbReference type="Proteomes" id="UP000460949">
    <property type="component" value="Unassembled WGS sequence"/>
</dbReference>
<organism evidence="2 3">
    <name type="scientific">Halobacillus litoralis</name>
    <dbReference type="NCBI Taxonomy" id="45668"/>
    <lineage>
        <taxon>Bacteria</taxon>
        <taxon>Bacillati</taxon>
        <taxon>Bacillota</taxon>
        <taxon>Bacilli</taxon>
        <taxon>Bacillales</taxon>
        <taxon>Bacillaceae</taxon>
        <taxon>Halobacillus</taxon>
    </lineage>
</organism>
<keyword evidence="1" id="KW-0472">Membrane</keyword>
<evidence type="ECO:0000313" key="2">
    <source>
        <dbReference type="EMBL" id="MYL18663.1"/>
    </source>
</evidence>
<accession>A0A845DMS6</accession>
<dbReference type="RefSeq" id="WP_160835115.1">
    <property type="nucleotide sequence ID" value="NZ_WMET01000001.1"/>
</dbReference>
<name>A0A845DMS6_9BACI</name>
<reference evidence="2 3" key="1">
    <citation type="submission" date="2019-11" db="EMBL/GenBank/DDBJ databases">
        <title>Genome sequences of 17 halophilic strains isolated from different environments.</title>
        <authorList>
            <person name="Furrow R.E."/>
        </authorList>
    </citation>
    <scope>NUCLEOTIDE SEQUENCE [LARGE SCALE GENOMIC DNA]</scope>
    <source>
        <strain evidence="2 3">22511_23_Filter</strain>
    </source>
</reference>
<comment type="caution">
    <text evidence="2">The sequence shown here is derived from an EMBL/GenBank/DDBJ whole genome shotgun (WGS) entry which is preliminary data.</text>
</comment>
<keyword evidence="1" id="KW-0812">Transmembrane</keyword>
<feature type="transmembrane region" description="Helical" evidence="1">
    <location>
        <begin position="34"/>
        <end position="52"/>
    </location>
</feature>
<dbReference type="EMBL" id="WMET01000001">
    <property type="protein sequence ID" value="MYL18663.1"/>
    <property type="molecule type" value="Genomic_DNA"/>
</dbReference>
<sequence>MEKERVYRRTAASSLVISLLIWVPNLVFQVASPLWMLIFIIAPIGTAFAVLAKNYWLAAANTVMFFSFFILMAGGYWIQSITDGHP</sequence>
<proteinExistence type="predicted"/>
<dbReference type="AlphaFoldDB" id="A0A845DMS6"/>
<gene>
    <name evidence="2" type="ORF">GLW04_02110</name>
</gene>
<evidence type="ECO:0000313" key="3">
    <source>
        <dbReference type="Proteomes" id="UP000460949"/>
    </source>
</evidence>
<keyword evidence="1" id="KW-1133">Transmembrane helix</keyword>
<evidence type="ECO:0000256" key="1">
    <source>
        <dbReference type="SAM" id="Phobius"/>
    </source>
</evidence>
<feature type="transmembrane region" description="Helical" evidence="1">
    <location>
        <begin position="12"/>
        <end position="28"/>
    </location>
</feature>